<dbReference type="PANTHER" id="PTHR43818">
    <property type="entry name" value="BCDNA.GH03377"/>
    <property type="match status" value="1"/>
</dbReference>
<dbReference type="AlphaFoldDB" id="A0A6B3L553"/>
<dbReference type="GO" id="GO:0000166">
    <property type="term" value="F:nucleotide binding"/>
    <property type="evidence" value="ECO:0007669"/>
    <property type="project" value="InterPro"/>
</dbReference>
<evidence type="ECO:0000259" key="1">
    <source>
        <dbReference type="Pfam" id="PF01408"/>
    </source>
</evidence>
<proteinExistence type="predicted"/>
<dbReference type="KEGG" id="soa:G3M56_002035"/>
<dbReference type="InterPro" id="IPR050463">
    <property type="entry name" value="Gfo/Idh/MocA_oxidrdct_glycsds"/>
</dbReference>
<evidence type="ECO:0000259" key="2">
    <source>
        <dbReference type="Pfam" id="PF22725"/>
    </source>
</evidence>
<feature type="domain" description="Gfo/Idh/MocA-like oxidoreductase N-terminal" evidence="1">
    <location>
        <begin position="44"/>
        <end position="176"/>
    </location>
</feature>
<dbReference type="RefSeq" id="WP_164365205.1">
    <property type="nucleotide sequence ID" value="NZ_CP066776.1"/>
</dbReference>
<dbReference type="SUPFAM" id="SSF51735">
    <property type="entry name" value="NAD(P)-binding Rossmann-fold domains"/>
    <property type="match status" value="1"/>
</dbReference>
<organism evidence="3 4">
    <name type="scientific">Sulfuriroseicoccus oceanibius</name>
    <dbReference type="NCBI Taxonomy" id="2707525"/>
    <lineage>
        <taxon>Bacteria</taxon>
        <taxon>Pseudomonadati</taxon>
        <taxon>Verrucomicrobiota</taxon>
        <taxon>Verrucomicrobiia</taxon>
        <taxon>Verrucomicrobiales</taxon>
        <taxon>Verrucomicrobiaceae</taxon>
        <taxon>Sulfuriroseicoccus</taxon>
    </lineage>
</organism>
<name>A0A6B3L553_9BACT</name>
<dbReference type="Proteomes" id="UP000475117">
    <property type="component" value="Chromosome"/>
</dbReference>
<dbReference type="SUPFAM" id="SSF55347">
    <property type="entry name" value="Glyceraldehyde-3-phosphate dehydrogenase-like, C-terminal domain"/>
    <property type="match status" value="1"/>
</dbReference>
<dbReference type="EMBL" id="CP066776">
    <property type="protein sequence ID" value="QQL45393.1"/>
    <property type="molecule type" value="Genomic_DNA"/>
</dbReference>
<dbReference type="PANTHER" id="PTHR43818:SF5">
    <property type="entry name" value="OXIDOREDUCTASE FAMILY PROTEIN"/>
    <property type="match status" value="1"/>
</dbReference>
<dbReference type="InterPro" id="IPR036291">
    <property type="entry name" value="NAD(P)-bd_dom_sf"/>
</dbReference>
<dbReference type="InterPro" id="IPR000683">
    <property type="entry name" value="Gfo/Idh/MocA-like_OxRdtase_N"/>
</dbReference>
<dbReference type="InterPro" id="IPR055170">
    <property type="entry name" value="GFO_IDH_MocA-like_dom"/>
</dbReference>
<evidence type="ECO:0000313" key="4">
    <source>
        <dbReference type="Proteomes" id="UP000475117"/>
    </source>
</evidence>
<dbReference type="Gene3D" id="3.40.50.720">
    <property type="entry name" value="NAD(P)-binding Rossmann-like Domain"/>
    <property type="match status" value="1"/>
</dbReference>
<accession>A0A6B3L553</accession>
<dbReference type="PROSITE" id="PS51318">
    <property type="entry name" value="TAT"/>
    <property type="match status" value="1"/>
</dbReference>
<sequence>MSTDLTTSPHAMPRRHFLKLAGAGALALAAPAIVRAQASDDRVLKIGVVGCGGRGTGAVFNALKADPKVVLWAVADVFPEQVEASLERVNQRYAERVQVDAARKFIGLDSYLKMADSDVDVVLLASPPGFRPKHMEAMVEAGKHLFVEKPVAVDVAGVKSVLESAKRAKAKGLSVQHGLCWRFDAPVQEGYGKVIAGDFGRVVSVYGTFLSTPPKVHQPVDARPDGMGDVEWQIRNWMAYDWLSGGCLVEQGIHTADKLSWAMNNALPVAAVATGGRTAADDPGNTFDNYSVSYEFEGQRFGQVVSRQWNGTYGEITDRVFCTDATFVAPNRVMAMDPQGKRIWRAKAKRTNMYDETHVDLFSALREGRQIDHGEYVANMTMMALMGREAARTGQRITWEQMWNSEQKLGPEKLDLDASFAPQPVAVPGTYELG</sequence>
<gene>
    <name evidence="3" type="ORF">G3M56_002035</name>
</gene>
<feature type="domain" description="GFO/IDH/MocA-like oxidoreductase" evidence="2">
    <location>
        <begin position="196"/>
        <end position="327"/>
    </location>
</feature>
<dbReference type="InterPro" id="IPR006311">
    <property type="entry name" value="TAT_signal"/>
</dbReference>
<protein>
    <submittedName>
        <fullName evidence="3">Gfo/Idh/MocA family oxidoreductase</fullName>
    </submittedName>
</protein>
<keyword evidence="4" id="KW-1185">Reference proteome</keyword>
<reference evidence="3 4" key="1">
    <citation type="submission" date="2020-12" db="EMBL/GenBank/DDBJ databases">
        <title>Sulforoseuscoccus oceanibium gen. nov., sp. nov., a representative of the phylum Verrucomicrobia with special cytoplasmic membrane, and proposal of Sulforoseuscoccusaceae fam. nov.</title>
        <authorList>
            <person name="Xi F."/>
        </authorList>
    </citation>
    <scope>NUCLEOTIDE SEQUENCE [LARGE SCALE GENOMIC DNA]</scope>
    <source>
        <strain evidence="3 4">T37</strain>
    </source>
</reference>
<evidence type="ECO:0000313" key="3">
    <source>
        <dbReference type="EMBL" id="QQL45393.1"/>
    </source>
</evidence>
<dbReference type="Pfam" id="PF01408">
    <property type="entry name" value="GFO_IDH_MocA"/>
    <property type="match status" value="1"/>
</dbReference>
<dbReference type="Gene3D" id="3.30.360.10">
    <property type="entry name" value="Dihydrodipicolinate Reductase, domain 2"/>
    <property type="match status" value="1"/>
</dbReference>
<dbReference type="Pfam" id="PF22725">
    <property type="entry name" value="GFO_IDH_MocA_C3"/>
    <property type="match status" value="1"/>
</dbReference>